<comment type="caution">
    <text evidence="1">The sequence shown here is derived from an EMBL/GenBank/DDBJ whole genome shotgun (WGS) entry which is preliminary data.</text>
</comment>
<reference evidence="1" key="1">
    <citation type="journal article" date="2014" name="Int. J. Syst. Evol. Microbiol.">
        <title>Complete genome sequence of Corynebacterium casei LMG S-19264T (=DSM 44701T), isolated from a smear-ripened cheese.</title>
        <authorList>
            <consortium name="US DOE Joint Genome Institute (JGI-PGF)"/>
            <person name="Walter F."/>
            <person name="Albersmeier A."/>
            <person name="Kalinowski J."/>
            <person name="Ruckert C."/>
        </authorList>
    </citation>
    <scope>NUCLEOTIDE SEQUENCE</scope>
    <source>
        <strain evidence="1">CGMCC 1.12426</strain>
    </source>
</reference>
<dbReference type="AlphaFoldDB" id="A0A916TKK8"/>
<organism evidence="1 2">
    <name type="scientific">Roseibium aquae</name>
    <dbReference type="NCBI Taxonomy" id="1323746"/>
    <lineage>
        <taxon>Bacteria</taxon>
        <taxon>Pseudomonadati</taxon>
        <taxon>Pseudomonadota</taxon>
        <taxon>Alphaproteobacteria</taxon>
        <taxon>Hyphomicrobiales</taxon>
        <taxon>Stappiaceae</taxon>
        <taxon>Roseibium</taxon>
    </lineage>
</organism>
<reference evidence="1" key="2">
    <citation type="submission" date="2020-09" db="EMBL/GenBank/DDBJ databases">
        <authorList>
            <person name="Sun Q."/>
            <person name="Zhou Y."/>
        </authorList>
    </citation>
    <scope>NUCLEOTIDE SEQUENCE</scope>
    <source>
        <strain evidence="1">CGMCC 1.12426</strain>
    </source>
</reference>
<sequence length="66" mass="7238">MRTPQIFGSITILKRQNLFTSAGGADIPVLEKVGSAVSIPHAADQIRAWHDADDVPENTYFLQEAE</sequence>
<accession>A0A916TKK8</accession>
<dbReference type="EMBL" id="BMFA01000006">
    <property type="protein sequence ID" value="GGB49193.1"/>
    <property type="molecule type" value="Genomic_DNA"/>
</dbReference>
<evidence type="ECO:0000313" key="1">
    <source>
        <dbReference type="EMBL" id="GGB49193.1"/>
    </source>
</evidence>
<gene>
    <name evidence="1" type="ORF">GCM10011316_21660</name>
</gene>
<dbReference type="Proteomes" id="UP000605148">
    <property type="component" value="Unassembled WGS sequence"/>
</dbReference>
<keyword evidence="2" id="KW-1185">Reference proteome</keyword>
<protein>
    <submittedName>
        <fullName evidence="1">Uncharacterized protein</fullName>
    </submittedName>
</protein>
<proteinExistence type="predicted"/>
<name>A0A916TKK8_9HYPH</name>
<evidence type="ECO:0000313" key="2">
    <source>
        <dbReference type="Proteomes" id="UP000605148"/>
    </source>
</evidence>